<feature type="compositionally biased region" description="Low complexity" evidence="1">
    <location>
        <begin position="284"/>
        <end position="302"/>
    </location>
</feature>
<feature type="region of interest" description="Disordered" evidence="1">
    <location>
        <begin position="188"/>
        <end position="217"/>
    </location>
</feature>
<feature type="region of interest" description="Disordered" evidence="1">
    <location>
        <begin position="50"/>
        <end position="89"/>
    </location>
</feature>
<name>X6NSL7_RETFI</name>
<feature type="compositionally biased region" description="Low complexity" evidence="1">
    <location>
        <begin position="52"/>
        <end position="62"/>
    </location>
</feature>
<dbReference type="AlphaFoldDB" id="X6NSL7"/>
<dbReference type="Proteomes" id="UP000023152">
    <property type="component" value="Unassembled WGS sequence"/>
</dbReference>
<protein>
    <submittedName>
        <fullName evidence="2">eIF-3 beta</fullName>
    </submittedName>
</protein>
<sequence length="384" mass="43933">MLGRHCSHISRNGRLGWDFHLCASSGLKLPYGRHSRLFRRSDSVKLFCTEASSNSNSNPNPSAGTSAKNEIEKNTTKEEPNLKRTPQKGSRKGKRVFVCFCNVLQMLKRTFYLIKFFVSTHAMKMNTDMHMLCIENVYWQRMQSIKESAAIFQKKKLFMCRKKKSKNEKKRLETEEKQKTLLAVVTASDAKEAKDEKETKEVKKDQTSVETNDTQSTDTLQLLAHRLKDIKQQLASLKQQKSSNVSHTPPKHDSSSSSESTTIATITPTPTPESEPKPTGTDKAVPPQAQTQVQMQAQETQTPISKDKVLTAEDIQRLQDWYDALCKNYQILQHQEELTRSLELVCTSVCVTLTHPHIWAAMDDLLNYYFTNSKFKKKKKNERI</sequence>
<evidence type="ECO:0000313" key="3">
    <source>
        <dbReference type="Proteomes" id="UP000023152"/>
    </source>
</evidence>
<feature type="compositionally biased region" description="Polar residues" evidence="1">
    <location>
        <begin position="208"/>
        <end position="217"/>
    </location>
</feature>
<comment type="caution">
    <text evidence="2">The sequence shown here is derived from an EMBL/GenBank/DDBJ whole genome shotgun (WGS) entry which is preliminary data.</text>
</comment>
<evidence type="ECO:0000256" key="1">
    <source>
        <dbReference type="SAM" id="MobiDB-lite"/>
    </source>
</evidence>
<feature type="region of interest" description="Disordered" evidence="1">
    <location>
        <begin position="235"/>
        <end position="302"/>
    </location>
</feature>
<proteinExistence type="predicted"/>
<feature type="compositionally biased region" description="Basic and acidic residues" evidence="1">
    <location>
        <begin position="69"/>
        <end position="82"/>
    </location>
</feature>
<evidence type="ECO:0000313" key="2">
    <source>
        <dbReference type="EMBL" id="ETO28312.1"/>
    </source>
</evidence>
<organism evidence="2 3">
    <name type="scientific">Reticulomyxa filosa</name>
    <dbReference type="NCBI Taxonomy" id="46433"/>
    <lineage>
        <taxon>Eukaryota</taxon>
        <taxon>Sar</taxon>
        <taxon>Rhizaria</taxon>
        <taxon>Retaria</taxon>
        <taxon>Foraminifera</taxon>
        <taxon>Monothalamids</taxon>
        <taxon>Reticulomyxidae</taxon>
        <taxon>Reticulomyxa</taxon>
    </lineage>
</organism>
<keyword evidence="3" id="KW-1185">Reference proteome</keyword>
<dbReference type="EMBL" id="ASPP01006730">
    <property type="protein sequence ID" value="ETO28312.1"/>
    <property type="molecule type" value="Genomic_DNA"/>
</dbReference>
<feature type="compositionally biased region" description="Low complexity" evidence="1">
    <location>
        <begin position="235"/>
        <end position="248"/>
    </location>
</feature>
<reference evidence="2 3" key="1">
    <citation type="journal article" date="2013" name="Curr. Biol.">
        <title>The Genome of the Foraminiferan Reticulomyxa filosa.</title>
        <authorList>
            <person name="Glockner G."/>
            <person name="Hulsmann N."/>
            <person name="Schleicher M."/>
            <person name="Noegel A.A."/>
            <person name="Eichinger L."/>
            <person name="Gallinger C."/>
            <person name="Pawlowski J."/>
            <person name="Sierra R."/>
            <person name="Euteneuer U."/>
            <person name="Pillet L."/>
            <person name="Moustafa A."/>
            <person name="Platzer M."/>
            <person name="Groth M."/>
            <person name="Szafranski K."/>
            <person name="Schliwa M."/>
        </authorList>
    </citation>
    <scope>NUCLEOTIDE SEQUENCE [LARGE SCALE GENOMIC DNA]</scope>
</reference>
<feature type="compositionally biased region" description="Low complexity" evidence="1">
    <location>
        <begin position="255"/>
        <end position="268"/>
    </location>
</feature>
<accession>X6NSL7</accession>
<gene>
    <name evidence="2" type="ORF">RFI_08819</name>
</gene>
<feature type="compositionally biased region" description="Basic and acidic residues" evidence="1">
    <location>
        <begin position="189"/>
        <end position="207"/>
    </location>
</feature>